<dbReference type="GO" id="GO:0016409">
    <property type="term" value="F:palmitoyltransferase activity"/>
    <property type="evidence" value="ECO:0007669"/>
    <property type="project" value="InterPro"/>
</dbReference>
<organism evidence="7">
    <name type="scientific">Cladocopium goreaui</name>
    <dbReference type="NCBI Taxonomy" id="2562237"/>
    <lineage>
        <taxon>Eukaryota</taxon>
        <taxon>Sar</taxon>
        <taxon>Alveolata</taxon>
        <taxon>Dinophyceae</taxon>
        <taxon>Suessiales</taxon>
        <taxon>Symbiodiniaceae</taxon>
        <taxon>Cladocopium</taxon>
    </lineage>
</organism>
<evidence type="ECO:0000313" key="9">
    <source>
        <dbReference type="Proteomes" id="UP001152797"/>
    </source>
</evidence>
<dbReference type="EMBL" id="CAMXCT020002336">
    <property type="protein sequence ID" value="CAL1150858.1"/>
    <property type="molecule type" value="Genomic_DNA"/>
</dbReference>
<protein>
    <submittedName>
        <fullName evidence="8">Palmitoyltransferase AKR1 (Ankyri n repeat-containing protein AKR1)</fullName>
    </submittedName>
</protein>
<feature type="domain" description="SET" evidence="6">
    <location>
        <begin position="139"/>
        <end position="327"/>
    </location>
</feature>
<keyword evidence="2 5" id="KW-0812">Transmembrane</keyword>
<keyword evidence="9" id="KW-1185">Reference proteome</keyword>
<evidence type="ECO:0000313" key="7">
    <source>
        <dbReference type="EMBL" id="CAI3997483.1"/>
    </source>
</evidence>
<feature type="transmembrane region" description="Helical" evidence="5">
    <location>
        <begin position="694"/>
        <end position="718"/>
    </location>
</feature>
<dbReference type="InterPro" id="IPR046341">
    <property type="entry name" value="SET_dom_sf"/>
</dbReference>
<dbReference type="EMBL" id="CAMXCT030002336">
    <property type="protein sequence ID" value="CAL4784795.1"/>
    <property type="molecule type" value="Genomic_DNA"/>
</dbReference>
<sequence>MLLTRGLRLLGAFDKPGATSPSASLLELRRRRAAILLQKGFNKACVEECSLLADPSGGGLRARAFAQMGAWKEARKAVEEPGVLQWTRDNIAPNFPMFIDLGARQAFGSFDVLQLMGGASVMQHIIVPDDMGPLRFESAKLERKALPGRGQGLVAKANIAEGELLIASRPIELIRPGDQDWQYHADMAFLEEVLTRRLYQRCMDCDAQCVEDVFSLFDGQGHGARWTPHTWRSDDFALPMPQGAAGDELFLRLRGVVKHNAHRWPGKHPTSNLPAPGLGLWLWPPMINHATESDGMPNCAHVFIGDVMIFRATAPIQAGQEVLDRYSTPLADHFEFTLHTLAAHGMRDPVYEAAAARWQEGGAKLSNEKAQLVETLTSIERKVTWSNGVHSVVLPEYEALRDRYKAAAVTPTAGELPLAPPEVRALNLLCVLGFQFEGRCAALEWRAELVRRLSLARPMHFAQVKLWAELFERLEHLKAKDKLSSKEQELSEEVNRELCQCAAFWITGKMETKSIESEWKQTFVDWARGSGYNYEWFSTVALDEFVEDGRRSLCNYRTSICAATTSTGSAELSLASTEQTIYGQIGVPLKSVKMSSTEAKRPGIMFGRTRSDAMQSLEATEGPIGRSLAAEETEGHDAGEEIEADPKPKFQANLVCGIFDERPFFPSVLFFSTALGAFVMLTEQRSILIDMSGSAWFFTLFFTALYVVTLSCLTYCLLSDPGQMDRQKYADMKAAGLPMPKRSHKAWLYKRPIRRFDHYCRWVTNVIGLNNHREFMVMCGGLASIAVLGSFVDAALLLWCITQFRFPLLLILHMVYSVVFAKLVMPIVTIHVGFVSRSELAKDYKNDEFWVLVDKDTGQSTSVKELDADDYNEAFDNDLFTYESARNPYDKGWHRNCLSFWLTTRWSPDQLGEF</sequence>
<keyword evidence="3 5" id="KW-1133">Transmembrane helix</keyword>
<comment type="subcellular location">
    <subcellularLocation>
        <location evidence="1">Membrane</location>
        <topology evidence="1">Multi-pass membrane protein</topology>
    </subcellularLocation>
</comment>
<dbReference type="EMBL" id="CAMXCT010002336">
    <property type="protein sequence ID" value="CAI3997483.1"/>
    <property type="molecule type" value="Genomic_DNA"/>
</dbReference>
<keyword evidence="4 5" id="KW-0472">Membrane</keyword>
<dbReference type="InterPro" id="IPR053209">
    <property type="entry name" value="Gramillin-biosynth_MTr"/>
</dbReference>
<name>A0A9P1CU38_9DINO</name>
<accession>A0A9P1CU38</accession>
<evidence type="ECO:0000313" key="8">
    <source>
        <dbReference type="EMBL" id="CAL4784795.1"/>
    </source>
</evidence>
<dbReference type="OrthoDB" id="6781668at2759"/>
<dbReference type="Pfam" id="PF01529">
    <property type="entry name" value="DHHC"/>
    <property type="match status" value="1"/>
</dbReference>
<dbReference type="Gene3D" id="2.170.270.10">
    <property type="entry name" value="SET domain"/>
    <property type="match status" value="1"/>
</dbReference>
<comment type="caution">
    <text evidence="7">The sequence shown here is derived from an EMBL/GenBank/DDBJ whole genome shotgun (WGS) entry which is preliminary data.</text>
</comment>
<dbReference type="InterPro" id="IPR001594">
    <property type="entry name" value="Palmitoyltrfase_DHHC"/>
</dbReference>
<evidence type="ECO:0000256" key="5">
    <source>
        <dbReference type="SAM" id="Phobius"/>
    </source>
</evidence>
<dbReference type="GO" id="GO:0016020">
    <property type="term" value="C:membrane"/>
    <property type="evidence" value="ECO:0007669"/>
    <property type="project" value="UniProtKB-SubCell"/>
</dbReference>
<reference evidence="7" key="1">
    <citation type="submission" date="2022-10" db="EMBL/GenBank/DDBJ databases">
        <authorList>
            <person name="Chen Y."/>
            <person name="Dougan E. K."/>
            <person name="Chan C."/>
            <person name="Rhodes N."/>
            <person name="Thang M."/>
        </authorList>
    </citation>
    <scope>NUCLEOTIDE SEQUENCE</scope>
</reference>
<feature type="transmembrane region" description="Helical" evidence="5">
    <location>
        <begin position="775"/>
        <end position="801"/>
    </location>
</feature>
<dbReference type="PROSITE" id="PS50280">
    <property type="entry name" value="SET"/>
    <property type="match status" value="1"/>
</dbReference>
<dbReference type="Proteomes" id="UP001152797">
    <property type="component" value="Unassembled WGS sequence"/>
</dbReference>
<reference evidence="8 9" key="2">
    <citation type="submission" date="2024-05" db="EMBL/GenBank/DDBJ databases">
        <authorList>
            <person name="Chen Y."/>
            <person name="Shah S."/>
            <person name="Dougan E. K."/>
            <person name="Thang M."/>
            <person name="Chan C."/>
        </authorList>
    </citation>
    <scope>NUCLEOTIDE SEQUENCE [LARGE SCALE GENOMIC DNA]</scope>
</reference>
<proteinExistence type="predicted"/>
<dbReference type="PROSITE" id="PS50216">
    <property type="entry name" value="DHHC"/>
    <property type="match status" value="1"/>
</dbReference>
<evidence type="ECO:0000256" key="2">
    <source>
        <dbReference type="ARBA" id="ARBA00022692"/>
    </source>
</evidence>
<dbReference type="SUPFAM" id="SSF82199">
    <property type="entry name" value="SET domain"/>
    <property type="match status" value="1"/>
</dbReference>
<dbReference type="Pfam" id="PF00856">
    <property type="entry name" value="SET"/>
    <property type="match status" value="1"/>
</dbReference>
<dbReference type="AlphaFoldDB" id="A0A9P1CU38"/>
<evidence type="ECO:0000259" key="6">
    <source>
        <dbReference type="PROSITE" id="PS50280"/>
    </source>
</evidence>
<evidence type="ECO:0000256" key="3">
    <source>
        <dbReference type="ARBA" id="ARBA00022989"/>
    </source>
</evidence>
<evidence type="ECO:0000256" key="1">
    <source>
        <dbReference type="ARBA" id="ARBA00004141"/>
    </source>
</evidence>
<dbReference type="InterPro" id="IPR001214">
    <property type="entry name" value="SET_dom"/>
</dbReference>
<feature type="transmembrane region" description="Helical" evidence="5">
    <location>
        <begin position="808"/>
        <end position="834"/>
    </location>
</feature>
<evidence type="ECO:0000256" key="4">
    <source>
        <dbReference type="ARBA" id="ARBA00023136"/>
    </source>
</evidence>
<dbReference type="PANTHER" id="PTHR47643:SF2">
    <property type="entry name" value="TPR DOMAIN PROTEIN (AFU_ORTHOLOGUE AFUA_5G12710)"/>
    <property type="match status" value="1"/>
</dbReference>
<dbReference type="PANTHER" id="PTHR47643">
    <property type="entry name" value="TPR DOMAIN PROTEIN (AFU_ORTHOLOGUE AFUA_5G12710)"/>
    <property type="match status" value="1"/>
</dbReference>
<gene>
    <name evidence="7" type="ORF">C1SCF055_LOCUS23860</name>
</gene>